<keyword evidence="7 8" id="KW-0472">Membrane</keyword>
<evidence type="ECO:0000256" key="1">
    <source>
        <dbReference type="ARBA" id="ARBA00004651"/>
    </source>
</evidence>
<feature type="transmembrane region" description="Helical" evidence="8">
    <location>
        <begin position="46"/>
        <end position="64"/>
    </location>
</feature>
<dbReference type="GO" id="GO:0005886">
    <property type="term" value="C:plasma membrane"/>
    <property type="evidence" value="ECO:0007669"/>
    <property type="project" value="UniProtKB-SubCell"/>
</dbReference>
<proteinExistence type="inferred from homology"/>
<dbReference type="Pfam" id="PF02028">
    <property type="entry name" value="BCCT"/>
    <property type="match status" value="1"/>
</dbReference>
<gene>
    <name evidence="9" type="ORF">C6Y45_08580</name>
</gene>
<feature type="transmembrane region" description="Helical" evidence="8">
    <location>
        <begin position="222"/>
        <end position="244"/>
    </location>
</feature>
<dbReference type="EMBL" id="PZJJ01000011">
    <property type="protein sequence ID" value="PTL39024.1"/>
    <property type="molecule type" value="Genomic_DNA"/>
</dbReference>
<dbReference type="PROSITE" id="PS01303">
    <property type="entry name" value="BCCT"/>
    <property type="match status" value="1"/>
</dbReference>
<keyword evidence="5 8" id="KW-0812">Transmembrane</keyword>
<accession>A0A2T4U6K4</accession>
<feature type="transmembrane region" description="Helical" evidence="8">
    <location>
        <begin position="435"/>
        <end position="457"/>
    </location>
</feature>
<feature type="transmembrane region" description="Helical" evidence="8">
    <location>
        <begin position="313"/>
        <end position="331"/>
    </location>
</feature>
<feature type="transmembrane region" description="Helical" evidence="8">
    <location>
        <begin position="256"/>
        <end position="276"/>
    </location>
</feature>
<dbReference type="RefSeq" id="WP_107584824.1">
    <property type="nucleotide sequence ID" value="NZ_PZJJ01000011.1"/>
</dbReference>
<dbReference type="PANTHER" id="PTHR30047">
    <property type="entry name" value="HIGH-AFFINITY CHOLINE TRANSPORT PROTEIN-RELATED"/>
    <property type="match status" value="1"/>
</dbReference>
<evidence type="ECO:0000256" key="2">
    <source>
        <dbReference type="ARBA" id="ARBA00005658"/>
    </source>
</evidence>
<dbReference type="InterPro" id="IPR000060">
    <property type="entry name" value="BCCT_transptr"/>
</dbReference>
<keyword evidence="10" id="KW-1185">Reference proteome</keyword>
<dbReference type="InterPro" id="IPR018093">
    <property type="entry name" value="BCCT_CS"/>
</dbReference>
<keyword evidence="3" id="KW-0813">Transport</keyword>
<evidence type="ECO:0000256" key="8">
    <source>
        <dbReference type="SAM" id="Phobius"/>
    </source>
</evidence>
<name>A0A2T4U6K4_9BACI</name>
<dbReference type="OrthoDB" id="9775735at2"/>
<keyword evidence="4" id="KW-1003">Cell membrane</keyword>
<dbReference type="NCBIfam" id="TIGR00842">
    <property type="entry name" value="bcct"/>
    <property type="match status" value="1"/>
</dbReference>
<comment type="similarity">
    <text evidence="2">Belongs to the BCCT transporter (TC 2.A.15) family.</text>
</comment>
<feature type="transmembrane region" description="Helical" evidence="8">
    <location>
        <begin position="343"/>
        <end position="368"/>
    </location>
</feature>
<protein>
    <submittedName>
        <fullName evidence="9">Glycine/betaine ABC transporter permease</fullName>
    </submittedName>
</protein>
<reference evidence="9 10" key="1">
    <citation type="submission" date="2018-03" db="EMBL/GenBank/DDBJ databases">
        <title>Alkalicoccus saliphilus sp. nov., isolated from a mineral pool.</title>
        <authorList>
            <person name="Zhao B."/>
        </authorList>
    </citation>
    <scope>NUCLEOTIDE SEQUENCE [LARGE SCALE GENOMIC DNA]</scope>
    <source>
        <strain evidence="9 10">6AG</strain>
    </source>
</reference>
<evidence type="ECO:0000256" key="7">
    <source>
        <dbReference type="ARBA" id="ARBA00023136"/>
    </source>
</evidence>
<dbReference type="GO" id="GO:0022857">
    <property type="term" value="F:transmembrane transporter activity"/>
    <property type="evidence" value="ECO:0007669"/>
    <property type="project" value="InterPro"/>
</dbReference>
<dbReference type="Proteomes" id="UP000240509">
    <property type="component" value="Unassembled WGS sequence"/>
</dbReference>
<feature type="transmembrane region" description="Helical" evidence="8">
    <location>
        <begin position="463"/>
        <end position="483"/>
    </location>
</feature>
<keyword evidence="6 8" id="KW-1133">Transmembrane helix</keyword>
<evidence type="ECO:0000256" key="6">
    <source>
        <dbReference type="ARBA" id="ARBA00022989"/>
    </source>
</evidence>
<dbReference type="AlphaFoldDB" id="A0A2T4U6K4"/>
<feature type="transmembrane region" description="Helical" evidence="8">
    <location>
        <begin position="187"/>
        <end position="210"/>
    </location>
</feature>
<evidence type="ECO:0000313" key="9">
    <source>
        <dbReference type="EMBL" id="PTL39024.1"/>
    </source>
</evidence>
<feature type="transmembrane region" description="Helical" evidence="8">
    <location>
        <begin position="397"/>
        <end position="423"/>
    </location>
</feature>
<feature type="transmembrane region" description="Helical" evidence="8">
    <location>
        <begin position="84"/>
        <end position="105"/>
    </location>
</feature>
<organism evidence="9 10">
    <name type="scientific">Alkalicoccus saliphilus</name>
    <dbReference type="NCBI Taxonomy" id="200989"/>
    <lineage>
        <taxon>Bacteria</taxon>
        <taxon>Bacillati</taxon>
        <taxon>Bacillota</taxon>
        <taxon>Bacilli</taxon>
        <taxon>Bacillales</taxon>
        <taxon>Bacillaceae</taxon>
        <taxon>Alkalicoccus</taxon>
    </lineage>
</organism>
<comment type="subcellular location">
    <subcellularLocation>
        <location evidence="1">Cell membrane</location>
        <topology evidence="1">Multi-pass membrane protein</topology>
    </subcellularLocation>
</comment>
<evidence type="ECO:0000256" key="5">
    <source>
        <dbReference type="ARBA" id="ARBA00022692"/>
    </source>
</evidence>
<sequence length="502" mass="54791">MKKLTLVFWVALGILLFFVVVGVFTPQTFENVTAELRGMISTSLGWYYLLVVTGFVGICAFIVVSPYGKIKLGKPDSKPDYNYLTWFAMLFSAGMGIGLVFWGAAEPISHYMVDAPIADSGSSDAILEAMRYSFFHWGIHAWGIYAVVAMSLAYFKFRHDAPGLISGTLTPVLGKYAKGPAGHTVDIIAVIATVVGVSSTLGFGAVQINGGIDFLFGVGNNFTIQFIIIAIVTVLFMISAYTGLNRGIKILSNVNLVLAATLFAFLFIFGPTLFNLNLFTETFGMYVQQLPSMSFRIAPFDEDERAWIDGWTIFYWAWWISWSPFVGSFIARVSKGRTLREFVLGVLLVPSIVGFFWFAVFGGSGIFLEQNGTAAISELAAEAALFGVLDNFPMGTVMSFIAITLIVTFFITSADSGTFILGMQTTNGSLTPPKTVKLIWGLMLSTTASILLYTGGLQGLENAMIIAALPFSVIMILMTYSLIKSLQIEKTALRAQDSKKRS</sequence>
<evidence type="ECO:0000256" key="4">
    <source>
        <dbReference type="ARBA" id="ARBA00022475"/>
    </source>
</evidence>
<comment type="caution">
    <text evidence="9">The sequence shown here is derived from an EMBL/GenBank/DDBJ whole genome shotgun (WGS) entry which is preliminary data.</text>
</comment>
<evidence type="ECO:0000256" key="3">
    <source>
        <dbReference type="ARBA" id="ARBA00022448"/>
    </source>
</evidence>
<feature type="transmembrane region" description="Helical" evidence="8">
    <location>
        <begin position="134"/>
        <end position="155"/>
    </location>
</feature>
<evidence type="ECO:0000313" key="10">
    <source>
        <dbReference type="Proteomes" id="UP000240509"/>
    </source>
</evidence>
<dbReference type="PANTHER" id="PTHR30047:SF7">
    <property type="entry name" value="HIGH-AFFINITY CHOLINE TRANSPORT PROTEIN"/>
    <property type="match status" value="1"/>
</dbReference>